<dbReference type="PANTHER" id="PTHR47892:SF1">
    <property type="entry name" value="UNIVERSAL STRESS PROTEIN E"/>
    <property type="match status" value="1"/>
</dbReference>
<gene>
    <name evidence="6" type="ORF">MACH26_07690</name>
</gene>
<reference evidence="6" key="1">
    <citation type="submission" date="2023-01" db="EMBL/GenBank/DDBJ databases">
        <title>Complete genome sequence of Planctobacterium marinum strain Dej080120_11.</title>
        <authorList>
            <person name="Ueki S."/>
            <person name="Maruyama F."/>
        </authorList>
    </citation>
    <scope>NUCLEOTIDE SEQUENCE</scope>
    <source>
        <strain evidence="6">Dej080120_11</strain>
    </source>
</reference>
<evidence type="ECO:0000256" key="3">
    <source>
        <dbReference type="ARBA" id="ARBA00022490"/>
    </source>
</evidence>
<name>A0AA48HSY1_9ALTE</name>
<sequence>MAKKILVITDKHERENCSLNKAHEVAAPLGEDIEVIRFIKEEDQHDDATLKTSDNELRTTLSQIFKDYPQKDSIKSKVVVTDNVAQWVTEYCKSENFDLIIKTGHRSESLFHTPCDWELIRNVSVPVLISHHRSWKSNHALMAAIDPTSSDKAHIELNHAILNWTKKWATTFDCTVHVLYCLEVSSIKQDLDLVDIKRYEQKHRAEAEQKVADLLAEFDMPEVQIHVVAGEPAKVISHCANEIRAEMVIMGSMGRKGLSGLLFGNTAEKVMHHLRTDSLVIEAKK</sequence>
<dbReference type="KEGG" id="pmaw:MACH26_07690"/>
<proteinExistence type="inferred from homology"/>
<dbReference type="InterPro" id="IPR006015">
    <property type="entry name" value="Universal_stress_UspA"/>
</dbReference>
<dbReference type="EMBL" id="AP027272">
    <property type="protein sequence ID" value="BDX05248.1"/>
    <property type="molecule type" value="Genomic_DNA"/>
</dbReference>
<dbReference type="SUPFAM" id="SSF52402">
    <property type="entry name" value="Adenine nucleotide alpha hydrolases-like"/>
    <property type="match status" value="2"/>
</dbReference>
<evidence type="ECO:0000313" key="7">
    <source>
        <dbReference type="Proteomes" id="UP001333710"/>
    </source>
</evidence>
<dbReference type="AlphaFoldDB" id="A0AA48HSY1"/>
<accession>A0AA48HSY1</accession>
<keyword evidence="3" id="KW-0963">Cytoplasm</keyword>
<evidence type="ECO:0000256" key="2">
    <source>
        <dbReference type="ARBA" id="ARBA00008791"/>
    </source>
</evidence>
<comment type="function">
    <text evidence="4">Required for resistance to DNA-damaging agents.</text>
</comment>
<evidence type="ECO:0000256" key="4">
    <source>
        <dbReference type="ARBA" id="ARBA00037131"/>
    </source>
</evidence>
<dbReference type="PANTHER" id="PTHR47892">
    <property type="entry name" value="UNIVERSAL STRESS PROTEIN E"/>
    <property type="match status" value="1"/>
</dbReference>
<dbReference type="Proteomes" id="UP001333710">
    <property type="component" value="Chromosome"/>
</dbReference>
<dbReference type="Pfam" id="PF00582">
    <property type="entry name" value="Usp"/>
    <property type="match status" value="2"/>
</dbReference>
<keyword evidence="7" id="KW-1185">Reference proteome</keyword>
<evidence type="ECO:0000313" key="6">
    <source>
        <dbReference type="EMBL" id="BDX05248.1"/>
    </source>
</evidence>
<dbReference type="GO" id="GO:0005737">
    <property type="term" value="C:cytoplasm"/>
    <property type="evidence" value="ECO:0007669"/>
    <property type="project" value="UniProtKB-SubCell"/>
</dbReference>
<evidence type="ECO:0000259" key="5">
    <source>
        <dbReference type="Pfam" id="PF00582"/>
    </source>
</evidence>
<dbReference type="RefSeq" id="WP_338291216.1">
    <property type="nucleotide sequence ID" value="NZ_AP027272.1"/>
</dbReference>
<dbReference type="InterPro" id="IPR006016">
    <property type="entry name" value="UspA"/>
</dbReference>
<feature type="domain" description="UspA" evidence="5">
    <location>
        <begin position="1"/>
        <end position="129"/>
    </location>
</feature>
<organism evidence="6 7">
    <name type="scientific">Planctobacterium marinum</name>
    <dbReference type="NCBI Taxonomy" id="1631968"/>
    <lineage>
        <taxon>Bacteria</taxon>
        <taxon>Pseudomonadati</taxon>
        <taxon>Pseudomonadota</taxon>
        <taxon>Gammaproteobacteria</taxon>
        <taxon>Alteromonadales</taxon>
        <taxon>Alteromonadaceae</taxon>
        <taxon>Planctobacterium</taxon>
    </lineage>
</organism>
<dbReference type="PRINTS" id="PR01438">
    <property type="entry name" value="UNVRSLSTRESS"/>
</dbReference>
<comment type="similarity">
    <text evidence="2">Belongs to the universal stress protein A family.</text>
</comment>
<dbReference type="Gene3D" id="3.40.50.12370">
    <property type="match status" value="1"/>
</dbReference>
<feature type="domain" description="UspA" evidence="5">
    <location>
        <begin position="159"/>
        <end position="281"/>
    </location>
</feature>
<protein>
    <recommendedName>
        <fullName evidence="5">UspA domain-containing protein</fullName>
    </recommendedName>
</protein>
<comment type="subcellular location">
    <subcellularLocation>
        <location evidence="1">Cytoplasm</location>
    </subcellularLocation>
</comment>
<evidence type="ECO:0000256" key="1">
    <source>
        <dbReference type="ARBA" id="ARBA00004496"/>
    </source>
</evidence>